<dbReference type="InterPro" id="IPR011167">
    <property type="entry name" value="Fe_dep_fumarate_hydratase"/>
</dbReference>
<keyword evidence="8 10" id="KW-0411">Iron-sulfur</keyword>
<dbReference type="EMBL" id="JAUBDJ010000008">
    <property type="protein sequence ID" value="MDW0117820.1"/>
    <property type="molecule type" value="Genomic_DNA"/>
</dbReference>
<keyword evidence="9 10" id="KW-0456">Lyase</keyword>
<dbReference type="Pfam" id="PF05683">
    <property type="entry name" value="Fumerase_C"/>
    <property type="match status" value="1"/>
</dbReference>
<dbReference type="GO" id="GO:0004333">
    <property type="term" value="F:fumarate hydratase activity"/>
    <property type="evidence" value="ECO:0007669"/>
    <property type="project" value="UniProtKB-UniRule"/>
</dbReference>
<dbReference type="PANTHER" id="PTHR43351">
    <property type="entry name" value="L(+)-TARTRATE DEHYDRATASE SUBUNIT BETA"/>
    <property type="match status" value="1"/>
</dbReference>
<evidence type="ECO:0000256" key="6">
    <source>
        <dbReference type="ARBA" id="ARBA00022723"/>
    </source>
</evidence>
<evidence type="ECO:0000259" key="11">
    <source>
        <dbReference type="Pfam" id="PF05681"/>
    </source>
</evidence>
<dbReference type="RefSeq" id="WP_283734075.1">
    <property type="nucleotide sequence ID" value="NZ_CP125968.1"/>
</dbReference>
<proteinExistence type="inferred from homology"/>
<dbReference type="Pfam" id="PF05681">
    <property type="entry name" value="Fumerase"/>
    <property type="match status" value="1"/>
</dbReference>
<feature type="domain" description="Fe-S hydro-lyase tartrate dehydratase alpha-type catalytic" evidence="11">
    <location>
        <begin position="16"/>
        <end position="292"/>
    </location>
</feature>
<evidence type="ECO:0000256" key="4">
    <source>
        <dbReference type="ARBA" id="ARBA00011738"/>
    </source>
</evidence>
<keyword evidence="14" id="KW-1185">Reference proteome</keyword>
<name>A0AAW9ACP4_9BACL</name>
<comment type="function">
    <text evidence="10">Catalyzes the reversible hydration of fumarate to (S)-malate.</text>
</comment>
<dbReference type="Proteomes" id="UP001271648">
    <property type="component" value="Unassembled WGS sequence"/>
</dbReference>
<dbReference type="AlphaFoldDB" id="A0AAW9ACP4"/>
<dbReference type="PANTHER" id="PTHR43351:SF2">
    <property type="entry name" value="L(+)-TARTRATE DEHYDRATASE SUBUNIT BETA-RELATED"/>
    <property type="match status" value="1"/>
</dbReference>
<keyword evidence="6 10" id="KW-0479">Metal-binding</keyword>
<dbReference type="EC" id="4.2.1.2" evidence="10"/>
<dbReference type="SUPFAM" id="SSF117457">
    <property type="entry name" value="FumA C-terminal domain-like"/>
    <property type="match status" value="1"/>
</dbReference>
<evidence type="ECO:0000256" key="3">
    <source>
        <dbReference type="ARBA" id="ARBA00008876"/>
    </source>
</evidence>
<dbReference type="GO" id="GO:0051539">
    <property type="term" value="F:4 iron, 4 sulfur cluster binding"/>
    <property type="evidence" value="ECO:0007669"/>
    <property type="project" value="UniProtKB-UniRule"/>
</dbReference>
<comment type="cofactor">
    <cofactor evidence="2 10">
        <name>[4Fe-4S] cluster</name>
        <dbReference type="ChEBI" id="CHEBI:49883"/>
    </cofactor>
</comment>
<evidence type="ECO:0000256" key="1">
    <source>
        <dbReference type="ARBA" id="ARBA00000929"/>
    </source>
</evidence>
<evidence type="ECO:0000313" key="13">
    <source>
        <dbReference type="EMBL" id="MDW0117820.1"/>
    </source>
</evidence>
<gene>
    <name evidence="13" type="ORF">QTL97_12810</name>
</gene>
<evidence type="ECO:0000313" key="14">
    <source>
        <dbReference type="Proteomes" id="UP001271648"/>
    </source>
</evidence>
<evidence type="ECO:0000256" key="10">
    <source>
        <dbReference type="PIRNR" id="PIRNR001394"/>
    </source>
</evidence>
<evidence type="ECO:0000256" key="5">
    <source>
        <dbReference type="ARBA" id="ARBA00022485"/>
    </source>
</evidence>
<feature type="domain" description="Fe-S hydro-lyase tartrate dehydratase beta-type catalytic" evidence="12">
    <location>
        <begin position="299"/>
        <end position="502"/>
    </location>
</feature>
<evidence type="ECO:0000256" key="7">
    <source>
        <dbReference type="ARBA" id="ARBA00023004"/>
    </source>
</evidence>
<evidence type="ECO:0000256" key="2">
    <source>
        <dbReference type="ARBA" id="ARBA00001966"/>
    </source>
</evidence>
<comment type="catalytic activity">
    <reaction evidence="1 10">
        <text>(S)-malate = fumarate + H2O</text>
        <dbReference type="Rhea" id="RHEA:12460"/>
        <dbReference type="ChEBI" id="CHEBI:15377"/>
        <dbReference type="ChEBI" id="CHEBI:15589"/>
        <dbReference type="ChEBI" id="CHEBI:29806"/>
        <dbReference type="EC" id="4.2.1.2"/>
    </reaction>
</comment>
<comment type="similarity">
    <text evidence="3 10">Belongs to the class-I fumarase family.</text>
</comment>
<comment type="subunit">
    <text evidence="4 10">Homodimer.</text>
</comment>
<dbReference type="NCBIfam" id="TIGR00722">
    <property type="entry name" value="ttdA_fumA_fumB"/>
    <property type="match status" value="1"/>
</dbReference>
<evidence type="ECO:0000256" key="8">
    <source>
        <dbReference type="ARBA" id="ARBA00023014"/>
    </source>
</evidence>
<evidence type="ECO:0000256" key="9">
    <source>
        <dbReference type="ARBA" id="ARBA00023239"/>
    </source>
</evidence>
<dbReference type="InterPro" id="IPR004646">
    <property type="entry name" value="Fe-S_hydro-lyase_TtdA-typ_cat"/>
</dbReference>
<dbReference type="PIRSF" id="PIRSF001394">
    <property type="entry name" value="Fe_dep_fumar_hy"/>
    <property type="match status" value="1"/>
</dbReference>
<comment type="caution">
    <text evidence="13">The sequence shown here is derived from an EMBL/GenBank/DDBJ whole genome shotgun (WGS) entry which is preliminary data.</text>
</comment>
<dbReference type="InterPro" id="IPR004647">
    <property type="entry name" value="Fe-S_hydro-lyase_TtdB-typ_cat"/>
</dbReference>
<accession>A0AAW9ACP4</accession>
<dbReference type="GO" id="GO:0046872">
    <property type="term" value="F:metal ion binding"/>
    <property type="evidence" value="ECO:0007669"/>
    <property type="project" value="UniProtKB-UniRule"/>
</dbReference>
<keyword evidence="7 10" id="KW-0408">Iron</keyword>
<reference evidence="13 14" key="1">
    <citation type="submission" date="2023-06" db="EMBL/GenBank/DDBJ databases">
        <title>Sporosarcina sp. nov., isolated from Korean traditional fermented seafood 'Jeotgal'.</title>
        <authorList>
            <person name="Yang A.I."/>
            <person name="Shin N.-R."/>
        </authorList>
    </citation>
    <scope>NUCLEOTIDE SEQUENCE [LARGE SCALE GENOMIC DNA]</scope>
    <source>
        <strain evidence="13 14">KCTC43456</strain>
    </source>
</reference>
<protein>
    <recommendedName>
        <fullName evidence="10">Fumarate hydratase class I</fullName>
        <ecNumber evidence="10">4.2.1.2</ecNumber>
    </recommendedName>
</protein>
<dbReference type="GO" id="GO:0006091">
    <property type="term" value="P:generation of precursor metabolites and energy"/>
    <property type="evidence" value="ECO:0007669"/>
    <property type="project" value="InterPro"/>
</dbReference>
<dbReference type="NCBIfam" id="TIGR00723">
    <property type="entry name" value="ttdB_fumA_fumB"/>
    <property type="match status" value="1"/>
</dbReference>
<dbReference type="Gene3D" id="3.20.130.10">
    <property type="entry name" value="Fe-S hydro-lyase, tartrate dehydratase beta-type, catalytic domain"/>
    <property type="match status" value="1"/>
</dbReference>
<evidence type="ECO:0000259" key="12">
    <source>
        <dbReference type="Pfam" id="PF05683"/>
    </source>
</evidence>
<organism evidence="13 14">
    <name type="scientific">Sporosarcina thermotolerans</name>
    <dbReference type="NCBI Taxonomy" id="633404"/>
    <lineage>
        <taxon>Bacteria</taxon>
        <taxon>Bacillati</taxon>
        <taxon>Bacillota</taxon>
        <taxon>Bacilli</taxon>
        <taxon>Bacillales</taxon>
        <taxon>Caryophanaceae</taxon>
        <taxon>Sporosarcina</taxon>
    </lineage>
</organism>
<sequence>MYIEQVEKSMIETLEKSMYDLVCETSTNLPKDVRRAVKAAREKEDAGTRAAMSLDTIAKNINMADDKLSPICQDTGLPTFKIKTPIGVNQLEIKAAIKRALVQATKDGKLRPNSVDSLTGENSGDNLGEGLPVIKFDQWENDHIEVRLILKGGGCENKNIQYSLPTELEGLGRAGRDLDGIRKCILHSVYQAQGQGCSAGFIGVGIGGDRASGYDLAKEQLFRDVEDVNPNSDLAKLEAYILESANKLGIGTMGFGGEATLLGCKVGVMHRIPASFYVSVAYNCWAYRRMAVDINPETGEVTKWHYDNGEKLKFDQDDQQEEVKQSSRTVELTAPITEEQIRDLRVGDVVKISGRMYTGRDAIHKHLSENDSPVDLNGQIIYHCGPVVLKNEDGGYEIKAAGPTTSIREEPYQGDIMKKFGIRAVIGKGGMGPKTLAALEEHGGVYLNAIGGAAQYYADCIKAVEGVDLLQFGIPEAMWHLRVEGFTAVVTMDSHGNSLHADVDKSSLEKLAQFKEKVFN</sequence>
<keyword evidence="5 10" id="KW-0004">4Fe-4S</keyword>
<dbReference type="InterPro" id="IPR036660">
    <property type="entry name" value="Fe-S_hydroAse_TtdB_cat_sf"/>
</dbReference>